<evidence type="ECO:0000313" key="4">
    <source>
        <dbReference type="Proteomes" id="UP000095300"/>
    </source>
</evidence>
<dbReference type="KEGG" id="scac:106089200"/>
<dbReference type="InterPro" id="IPR050645">
    <property type="entry name" value="Histidine_acid_phosphatase"/>
</dbReference>
<evidence type="ECO:0000256" key="2">
    <source>
        <dbReference type="SAM" id="Phobius"/>
    </source>
</evidence>
<keyword evidence="2" id="KW-0472">Membrane</keyword>
<feature type="transmembrane region" description="Helical" evidence="2">
    <location>
        <begin position="12"/>
        <end position="33"/>
    </location>
</feature>
<dbReference type="GO" id="GO:0016791">
    <property type="term" value="F:phosphatase activity"/>
    <property type="evidence" value="ECO:0007669"/>
    <property type="project" value="TreeGrafter"/>
</dbReference>
<accession>A0A1I8P3T7</accession>
<organism evidence="3 4">
    <name type="scientific">Stomoxys calcitrans</name>
    <name type="common">Stable fly</name>
    <name type="synonym">Conops calcitrans</name>
    <dbReference type="NCBI Taxonomy" id="35570"/>
    <lineage>
        <taxon>Eukaryota</taxon>
        <taxon>Metazoa</taxon>
        <taxon>Ecdysozoa</taxon>
        <taxon>Arthropoda</taxon>
        <taxon>Hexapoda</taxon>
        <taxon>Insecta</taxon>
        <taxon>Pterygota</taxon>
        <taxon>Neoptera</taxon>
        <taxon>Endopterygota</taxon>
        <taxon>Diptera</taxon>
        <taxon>Brachycera</taxon>
        <taxon>Muscomorpha</taxon>
        <taxon>Muscoidea</taxon>
        <taxon>Muscidae</taxon>
        <taxon>Stomoxys</taxon>
    </lineage>
</organism>
<dbReference type="Gene3D" id="3.40.50.1240">
    <property type="entry name" value="Phosphoglycerate mutase-like"/>
    <property type="match status" value="1"/>
</dbReference>
<dbReference type="CDD" id="cd07061">
    <property type="entry name" value="HP_HAP_like"/>
    <property type="match status" value="1"/>
</dbReference>
<dbReference type="EnsemblMetazoa" id="SCAU004608-RA">
    <property type="protein sequence ID" value="SCAU004608-PA"/>
    <property type="gene ID" value="SCAU004608"/>
</dbReference>
<reference evidence="3" key="1">
    <citation type="submission" date="2020-05" db="UniProtKB">
        <authorList>
            <consortium name="EnsemblMetazoa"/>
        </authorList>
    </citation>
    <scope>IDENTIFICATION</scope>
    <source>
        <strain evidence="3">USDA</strain>
    </source>
</reference>
<dbReference type="VEuPathDB" id="VectorBase:SCAU004608"/>
<comment type="similarity">
    <text evidence="1">Belongs to the histidine acid phosphatase family.</text>
</comment>
<sequence length="398" mass="45105">MTNIDCKSRRGTKISVIILGGALCAVMMAYFVFGDNNDERGLRNLRMISILFRHGEKNPSGLYPNDPHSTHEWPGGLGALTQKGSLQSYNLGKNLRMRYYRLLPPNGLYTQQQVSVLSSAAERCLMSANSLLAGFMPPLEHNNPLPIEWQTVAVNSIPRNEDTLLAQKKPCAKYDTILEKLYKSPPPDLKKIDEENYNLYRLLTKHTGKNITSVLDVELLYNILKIESEAGLTLPDWAENIYPDRLEPLAERSYTLFTETNLMKKVKGGAFLTEIHSKMINKRKRNLNPDRKIFLYSGHDVTLVNVMNSLNIMDQTAKLPEYASALAFELHHSSLFKDDFEVKIVYYYNSDDKFPKELAIPNCDAPCSLTQFTASISHLLLDNYDETCENPTPADCKT</sequence>
<dbReference type="STRING" id="35570.A0A1I8P3T7"/>
<keyword evidence="2" id="KW-1133">Transmembrane helix</keyword>
<dbReference type="Pfam" id="PF00328">
    <property type="entry name" value="His_Phos_2"/>
    <property type="match status" value="1"/>
</dbReference>
<dbReference type="InterPro" id="IPR029033">
    <property type="entry name" value="His_PPase_superfam"/>
</dbReference>
<name>A0A1I8P3T7_STOCA</name>
<dbReference type="PANTHER" id="PTHR11567:SF19">
    <property type="entry name" value="GH19849P"/>
    <property type="match status" value="1"/>
</dbReference>
<dbReference type="OrthoDB" id="258392at2759"/>
<gene>
    <name evidence="3" type="primary">106089200</name>
</gene>
<dbReference type="InterPro" id="IPR000560">
    <property type="entry name" value="His_Pase_clade-2"/>
</dbReference>
<dbReference type="Proteomes" id="UP000095300">
    <property type="component" value="Unassembled WGS sequence"/>
</dbReference>
<keyword evidence="4" id="KW-1185">Reference proteome</keyword>
<protein>
    <recommendedName>
        <fullName evidence="5">Lysosomal acid phosphatase</fullName>
    </recommendedName>
</protein>
<evidence type="ECO:0008006" key="5">
    <source>
        <dbReference type="Google" id="ProtNLM"/>
    </source>
</evidence>
<proteinExistence type="inferred from homology"/>
<dbReference type="SUPFAM" id="SSF53254">
    <property type="entry name" value="Phosphoglycerate mutase-like"/>
    <property type="match status" value="1"/>
</dbReference>
<dbReference type="PANTHER" id="PTHR11567">
    <property type="entry name" value="ACID PHOSPHATASE-RELATED"/>
    <property type="match status" value="1"/>
</dbReference>
<evidence type="ECO:0000256" key="1">
    <source>
        <dbReference type="ARBA" id="ARBA00005375"/>
    </source>
</evidence>
<keyword evidence="2" id="KW-0812">Transmembrane</keyword>
<evidence type="ECO:0000313" key="3">
    <source>
        <dbReference type="EnsemblMetazoa" id="SCAU004608-PA"/>
    </source>
</evidence>
<dbReference type="AlphaFoldDB" id="A0A1I8P3T7"/>